<proteinExistence type="predicted"/>
<organism evidence="4 5">
    <name type="scientific">Puccinia striiformis f. sp. tritici PST-78</name>
    <dbReference type="NCBI Taxonomy" id="1165861"/>
    <lineage>
        <taxon>Eukaryota</taxon>
        <taxon>Fungi</taxon>
        <taxon>Dikarya</taxon>
        <taxon>Basidiomycota</taxon>
        <taxon>Pucciniomycotina</taxon>
        <taxon>Pucciniomycetes</taxon>
        <taxon>Pucciniales</taxon>
        <taxon>Pucciniaceae</taxon>
        <taxon>Puccinia</taxon>
    </lineage>
</organism>
<comment type="cofactor">
    <cofactor evidence="1">
        <name>a divalent metal cation</name>
        <dbReference type="ChEBI" id="CHEBI:60240"/>
    </cofactor>
</comment>
<keyword evidence="2" id="KW-0479">Metal-binding</keyword>
<dbReference type="Pfam" id="PF13359">
    <property type="entry name" value="DDE_Tnp_4"/>
    <property type="match status" value="1"/>
</dbReference>
<name>A0A0L0VDW3_9BASI</name>
<evidence type="ECO:0000259" key="3">
    <source>
        <dbReference type="Pfam" id="PF13359"/>
    </source>
</evidence>
<dbReference type="PANTHER" id="PTHR48471:SF1">
    <property type="entry name" value="DDE TNP4 DOMAIN-CONTAINING PROTEIN"/>
    <property type="match status" value="1"/>
</dbReference>
<evidence type="ECO:0000256" key="2">
    <source>
        <dbReference type="ARBA" id="ARBA00022723"/>
    </source>
</evidence>
<dbReference type="AlphaFoldDB" id="A0A0L0VDW3"/>
<evidence type="ECO:0000313" key="4">
    <source>
        <dbReference type="EMBL" id="KNE97492.1"/>
    </source>
</evidence>
<sequence>MDHSLSRMKQLVKRRRRPEEDEQALAIIAISLGGGPTHIRTLRTYLTRSDLAGHPRFSSAWAHMRGVGNDRAFVTTMGVDVRTFEALLTHFSQAWDNTTITRSDVNSHGAPRLHKRSLDAAGGLGLLLHWLSSTMAGHSLHQIFAITPAVCARCLQHACSILLTVLKDLQIARISWPSREDQVRSYSDLIEGKFPLLTNCFGFIDGLNLPVMVADDEEIQNVYYNGWTCSHYCSNILTFAPDGSIIHVILNAPGSWHDSNIASQLYHKLLHDTPEGYRVINDTAFPRVTKRLDYQIVAPSKRGDRLPTNPVDFTRLKLFNDELVSARQAAEWGMRSIQGSFSRLKLPLPAADHEYRAEVIELAVRLHQVKCQSVGINQTQTVYQTVESENRILARTFHRMLFSQIQRTCRISRYYHGWL</sequence>
<dbReference type="Proteomes" id="UP000054564">
    <property type="component" value="Unassembled WGS sequence"/>
</dbReference>
<comment type="caution">
    <text evidence="4">The sequence shown here is derived from an EMBL/GenBank/DDBJ whole genome shotgun (WGS) entry which is preliminary data.</text>
</comment>
<keyword evidence="5" id="KW-1185">Reference proteome</keyword>
<protein>
    <recommendedName>
        <fullName evidence="3">DDE Tnp4 domain-containing protein</fullName>
    </recommendedName>
</protein>
<dbReference type="EMBL" id="AJIL01000067">
    <property type="protein sequence ID" value="KNE97492.1"/>
    <property type="molecule type" value="Genomic_DNA"/>
</dbReference>
<dbReference type="GO" id="GO:0046872">
    <property type="term" value="F:metal ion binding"/>
    <property type="evidence" value="ECO:0007669"/>
    <property type="project" value="UniProtKB-KW"/>
</dbReference>
<evidence type="ECO:0000256" key="1">
    <source>
        <dbReference type="ARBA" id="ARBA00001968"/>
    </source>
</evidence>
<dbReference type="PANTHER" id="PTHR48471">
    <property type="entry name" value="DDE TNP4 DOMAIN-CONTAINING PROTEIN"/>
    <property type="match status" value="1"/>
</dbReference>
<dbReference type="InterPro" id="IPR027806">
    <property type="entry name" value="HARBI1_dom"/>
</dbReference>
<accession>A0A0L0VDW3</accession>
<feature type="domain" description="DDE Tnp4" evidence="3">
    <location>
        <begin position="204"/>
        <end position="368"/>
    </location>
</feature>
<dbReference type="STRING" id="1165861.A0A0L0VDW3"/>
<gene>
    <name evidence="4" type="ORF">PSTG_09179</name>
</gene>
<evidence type="ECO:0000313" key="5">
    <source>
        <dbReference type="Proteomes" id="UP000054564"/>
    </source>
</evidence>
<dbReference type="OrthoDB" id="78198at2759"/>
<reference evidence="5" key="1">
    <citation type="submission" date="2014-03" db="EMBL/GenBank/DDBJ databases">
        <title>The Genome Sequence of Puccinia striiformis f. sp. tritici PST-78.</title>
        <authorList>
            <consortium name="The Broad Institute Genome Sequencing Platform"/>
            <person name="Cuomo C."/>
            <person name="Hulbert S."/>
            <person name="Chen X."/>
            <person name="Walker B."/>
            <person name="Young S.K."/>
            <person name="Zeng Q."/>
            <person name="Gargeya S."/>
            <person name="Fitzgerald M."/>
            <person name="Haas B."/>
            <person name="Abouelleil A."/>
            <person name="Alvarado L."/>
            <person name="Arachchi H.M."/>
            <person name="Berlin A.M."/>
            <person name="Chapman S.B."/>
            <person name="Goldberg J."/>
            <person name="Griggs A."/>
            <person name="Gujja S."/>
            <person name="Hansen M."/>
            <person name="Howarth C."/>
            <person name="Imamovic A."/>
            <person name="Larimer J."/>
            <person name="McCowan C."/>
            <person name="Montmayeur A."/>
            <person name="Murphy C."/>
            <person name="Neiman D."/>
            <person name="Pearson M."/>
            <person name="Priest M."/>
            <person name="Roberts A."/>
            <person name="Saif S."/>
            <person name="Shea T."/>
            <person name="Sisk P."/>
            <person name="Sykes S."/>
            <person name="Wortman J."/>
            <person name="Nusbaum C."/>
            <person name="Birren B."/>
        </authorList>
    </citation>
    <scope>NUCLEOTIDE SEQUENCE [LARGE SCALE GENOMIC DNA]</scope>
    <source>
        <strain evidence="5">race PST-78</strain>
    </source>
</reference>